<protein>
    <submittedName>
        <fullName evidence="1">Uncharacterized protein</fullName>
    </submittedName>
</protein>
<organism evidence="1 2">
    <name type="scientific">Cytobacillus oceanisediminis 2691</name>
    <dbReference type="NCBI Taxonomy" id="1196031"/>
    <lineage>
        <taxon>Bacteria</taxon>
        <taxon>Bacillati</taxon>
        <taxon>Bacillota</taxon>
        <taxon>Bacilli</taxon>
        <taxon>Bacillales</taxon>
        <taxon>Bacillaceae</taxon>
        <taxon>Cytobacillus</taxon>
    </lineage>
</organism>
<dbReference type="STRING" id="1196031.A361_25035"/>
<dbReference type="Proteomes" id="UP000077856">
    <property type="component" value="Chromosome"/>
</dbReference>
<evidence type="ECO:0000313" key="2">
    <source>
        <dbReference type="Proteomes" id="UP000077856"/>
    </source>
</evidence>
<dbReference type="RefSeq" id="WP_019380757.1">
    <property type="nucleotide sequence ID" value="NZ_CP015506.1"/>
</dbReference>
<dbReference type="AlphaFoldDB" id="A0A160MG52"/>
<gene>
    <name evidence="1" type="ORF">A361_25035</name>
</gene>
<evidence type="ECO:0000313" key="1">
    <source>
        <dbReference type="EMBL" id="AND42276.1"/>
    </source>
</evidence>
<sequence>MNKILWLSDGLKLHSHRDSDQEETWLTTAKVAFEKGLDDLEKNILKLEESDPACLFYPRLKQHDDKSGILIEL</sequence>
<accession>A0A160MG52</accession>
<dbReference type="KEGG" id="bon:A361_25035"/>
<dbReference type="EMBL" id="CP015506">
    <property type="protein sequence ID" value="AND42276.1"/>
    <property type="molecule type" value="Genomic_DNA"/>
</dbReference>
<name>A0A160MG52_9BACI</name>
<reference evidence="1 2" key="1">
    <citation type="submission" date="2016-04" db="EMBL/GenBank/DDBJ databases">
        <title>Complete genome sequence of Bacillus oceanisediminis strain 2691.</title>
        <authorList>
            <person name="Jeong H."/>
            <person name="Kim H.J."/>
            <person name="Lee D.-W."/>
        </authorList>
    </citation>
    <scope>NUCLEOTIDE SEQUENCE [LARGE SCALE GENOMIC DNA]</scope>
    <source>
        <strain evidence="1 2">2691</strain>
    </source>
</reference>
<proteinExistence type="predicted"/>